<dbReference type="InterPro" id="IPR013783">
    <property type="entry name" value="Ig-like_fold"/>
</dbReference>
<evidence type="ECO:0000313" key="2">
    <source>
        <dbReference type="EMBL" id="QFG69594.1"/>
    </source>
</evidence>
<dbReference type="Gene3D" id="2.60.40.10">
    <property type="entry name" value="Immunoglobulins"/>
    <property type="match status" value="1"/>
</dbReference>
<gene>
    <name evidence="2" type="ORF">FY030_13570</name>
</gene>
<dbReference type="EMBL" id="CP044427">
    <property type="protein sequence ID" value="QFG69594.1"/>
    <property type="molecule type" value="Genomic_DNA"/>
</dbReference>
<accession>A0A5J6V8C4</accession>
<proteinExistence type="predicted"/>
<evidence type="ECO:0000313" key="3">
    <source>
        <dbReference type="Proteomes" id="UP000326546"/>
    </source>
</evidence>
<keyword evidence="3" id="KW-1185">Reference proteome</keyword>
<dbReference type="RefSeq" id="WP_158062033.1">
    <property type="nucleotide sequence ID" value="NZ_CP044427.1"/>
</dbReference>
<dbReference type="Pfam" id="PF17957">
    <property type="entry name" value="Big_7"/>
    <property type="match status" value="1"/>
</dbReference>
<feature type="region of interest" description="Disordered" evidence="1">
    <location>
        <begin position="144"/>
        <end position="163"/>
    </location>
</feature>
<dbReference type="OrthoDB" id="5241786at2"/>
<dbReference type="Proteomes" id="UP000326546">
    <property type="component" value="Chromosome"/>
</dbReference>
<feature type="region of interest" description="Disordered" evidence="1">
    <location>
        <begin position="169"/>
        <end position="228"/>
    </location>
</feature>
<name>A0A5J6V8C4_9MICO</name>
<reference evidence="2 3" key="1">
    <citation type="submission" date="2019-09" db="EMBL/GenBank/DDBJ databases">
        <title>Serinicoccus pratensis sp. nov., isolated from meadow soil.</title>
        <authorList>
            <person name="Zhang W."/>
        </authorList>
    </citation>
    <scope>NUCLEOTIDE SEQUENCE [LARGE SCALE GENOMIC DNA]</scope>
    <source>
        <strain evidence="2 3">W204</strain>
    </source>
</reference>
<protein>
    <recommendedName>
        <fullName evidence="4">Fibronectin type-III domain-containing protein</fullName>
    </recommendedName>
</protein>
<organism evidence="2 3">
    <name type="scientific">Ornithinimicrobium pratense</name>
    <dbReference type="NCBI Taxonomy" id="2593973"/>
    <lineage>
        <taxon>Bacteria</taxon>
        <taxon>Bacillati</taxon>
        <taxon>Actinomycetota</taxon>
        <taxon>Actinomycetes</taxon>
        <taxon>Micrococcales</taxon>
        <taxon>Ornithinimicrobiaceae</taxon>
        <taxon>Ornithinimicrobium</taxon>
    </lineage>
</organism>
<dbReference type="KEGG" id="serw:FY030_13570"/>
<dbReference type="GO" id="GO:0005975">
    <property type="term" value="P:carbohydrate metabolic process"/>
    <property type="evidence" value="ECO:0007669"/>
    <property type="project" value="UniProtKB-ARBA"/>
</dbReference>
<evidence type="ECO:0008006" key="4">
    <source>
        <dbReference type="Google" id="ProtNLM"/>
    </source>
</evidence>
<feature type="compositionally biased region" description="Acidic residues" evidence="1">
    <location>
        <begin position="210"/>
        <end position="224"/>
    </location>
</feature>
<sequence length="400" mass="41222">MFDLRSIKVLVFGALAMLLVFTMPSFSTAMFTSTSSHTVTVSAAADWVAPKVSLVNLPVQISGVHILEAEASDDYGSGVAQVIIEVRPAGGGTWTPVCTDRSAPYQCSWDTNGVADDNHEVRARATDRAGLVGTSGILTTSVANERPAVSHPGNPANGAPTLTARANSGIAAPNDDVAPVEPDPSGPAVADEDRRETVEPAPEEPPAVPGDEEDGAAPGDDEDQTGPQDEVAELHGVGIDVIDGGHGVGELNEGDTFTFTYSGEVDSTTVLANWSREATPVSVRVRDGHLLGGSDLDDTLDIRSGDLPVELGHVHLGADVIDTDQQILLPATMTAQTGTVDGAVLSTVTVRLGAVIDEGEVLQPVDAAPVLTWTPSAAVTTLTGRPCVAEPVTQSAGGTF</sequence>
<dbReference type="AlphaFoldDB" id="A0A5J6V8C4"/>
<evidence type="ECO:0000256" key="1">
    <source>
        <dbReference type="SAM" id="MobiDB-lite"/>
    </source>
</evidence>